<comment type="similarity">
    <text evidence="2">Belongs to the USE1 family.</text>
</comment>
<dbReference type="AlphaFoldDB" id="A0A078JJ30"/>
<evidence type="ECO:0000256" key="9">
    <source>
        <dbReference type="ARBA" id="ARBA00023136"/>
    </source>
</evidence>
<evidence type="ECO:0000256" key="1">
    <source>
        <dbReference type="ARBA" id="ARBA00004163"/>
    </source>
</evidence>
<evidence type="ECO:0000313" key="10">
    <source>
        <dbReference type="EMBL" id="CDY65771.1"/>
    </source>
</evidence>
<keyword evidence="8" id="KW-1133">Transmembrane helix</keyword>
<organism evidence="10 11">
    <name type="scientific">Brassica napus</name>
    <name type="common">Rape</name>
    <dbReference type="NCBI Taxonomy" id="3708"/>
    <lineage>
        <taxon>Eukaryota</taxon>
        <taxon>Viridiplantae</taxon>
        <taxon>Streptophyta</taxon>
        <taxon>Embryophyta</taxon>
        <taxon>Tracheophyta</taxon>
        <taxon>Spermatophyta</taxon>
        <taxon>Magnoliopsida</taxon>
        <taxon>eudicotyledons</taxon>
        <taxon>Gunneridae</taxon>
        <taxon>Pentapetalae</taxon>
        <taxon>rosids</taxon>
        <taxon>malvids</taxon>
        <taxon>Brassicales</taxon>
        <taxon>Brassicaceae</taxon>
        <taxon>Brassiceae</taxon>
        <taxon>Brassica</taxon>
    </lineage>
</organism>
<evidence type="ECO:0000256" key="4">
    <source>
        <dbReference type="ARBA" id="ARBA00022692"/>
    </source>
</evidence>
<evidence type="ECO:0000256" key="7">
    <source>
        <dbReference type="ARBA" id="ARBA00022927"/>
    </source>
</evidence>
<dbReference type="EMBL" id="LK034939">
    <property type="protein sequence ID" value="CDY65771.1"/>
    <property type="molecule type" value="Genomic_DNA"/>
</dbReference>
<dbReference type="Gramene" id="CDY65771">
    <property type="protein sequence ID" value="CDY65771"/>
    <property type="gene ID" value="GSBRNA2T00048191001"/>
</dbReference>
<evidence type="ECO:0000256" key="6">
    <source>
        <dbReference type="ARBA" id="ARBA00022892"/>
    </source>
</evidence>
<gene>
    <name evidence="10" type="primary">BnaC04g55600D</name>
    <name evidence="10" type="ORF">GSBRNA2T00048191001</name>
</gene>
<keyword evidence="6" id="KW-0931">ER-Golgi transport</keyword>
<evidence type="ECO:0000256" key="5">
    <source>
        <dbReference type="ARBA" id="ARBA00022824"/>
    </source>
</evidence>
<name>A0A078JJ30_BRANA</name>
<dbReference type="PANTHER" id="PTHR13050">
    <property type="entry name" value="USE1-LIKE PROTEIN"/>
    <property type="match status" value="1"/>
</dbReference>
<dbReference type="PANTHER" id="PTHR13050:SF7">
    <property type="entry name" value="VESICLE TRANSPORT PROTEIN USE1"/>
    <property type="match status" value="1"/>
</dbReference>
<evidence type="ECO:0000256" key="2">
    <source>
        <dbReference type="ARBA" id="ARBA00007891"/>
    </source>
</evidence>
<evidence type="ECO:0000256" key="3">
    <source>
        <dbReference type="ARBA" id="ARBA00022448"/>
    </source>
</evidence>
<dbReference type="GO" id="GO:0005484">
    <property type="term" value="F:SNAP receptor activity"/>
    <property type="evidence" value="ECO:0000318"/>
    <property type="project" value="GO_Central"/>
</dbReference>
<keyword evidence="9" id="KW-0472">Membrane</keyword>
<dbReference type="OMA" id="FFIMICM"/>
<dbReference type="GO" id="GO:0005789">
    <property type="term" value="C:endoplasmic reticulum membrane"/>
    <property type="evidence" value="ECO:0007669"/>
    <property type="project" value="UniProtKB-SubCell"/>
</dbReference>
<dbReference type="Pfam" id="PF09753">
    <property type="entry name" value="Use1"/>
    <property type="match status" value="1"/>
</dbReference>
<accession>A0A078JJ30</accession>
<keyword evidence="3" id="KW-0813">Transport</keyword>
<dbReference type="GO" id="GO:0006890">
    <property type="term" value="P:retrograde vesicle-mediated transport, Golgi to endoplasmic reticulum"/>
    <property type="evidence" value="ECO:0000318"/>
    <property type="project" value="GO_Central"/>
</dbReference>
<keyword evidence="4" id="KW-0812">Transmembrane</keyword>
<evidence type="ECO:0000313" key="11">
    <source>
        <dbReference type="Proteomes" id="UP000028999"/>
    </source>
</evidence>
<keyword evidence="7" id="KW-0653">Protein transport</keyword>
<protein>
    <submittedName>
        <fullName evidence="10">BnaC04g55600D protein</fullName>
    </submittedName>
</protein>
<comment type="subcellular location">
    <subcellularLocation>
        <location evidence="1">Endoplasmic reticulum membrane</location>
        <topology evidence="1">Single-pass type IV membrane protein</topology>
    </subcellularLocation>
</comment>
<dbReference type="GO" id="GO:0005783">
    <property type="term" value="C:endoplasmic reticulum"/>
    <property type="evidence" value="ECO:0000318"/>
    <property type="project" value="GO_Central"/>
</dbReference>
<dbReference type="GO" id="GO:0031201">
    <property type="term" value="C:SNARE complex"/>
    <property type="evidence" value="ECO:0000318"/>
    <property type="project" value="GO_Central"/>
</dbReference>
<reference evidence="10 11" key="1">
    <citation type="journal article" date="2014" name="Science">
        <title>Plant genetics. Early allopolyploid evolution in the post-Neolithic Brassica napus oilseed genome.</title>
        <authorList>
            <person name="Chalhoub B."/>
            <person name="Denoeud F."/>
            <person name="Liu S."/>
            <person name="Parkin I.A."/>
            <person name="Tang H."/>
            <person name="Wang X."/>
            <person name="Chiquet J."/>
            <person name="Belcram H."/>
            <person name="Tong C."/>
            <person name="Samans B."/>
            <person name="Correa M."/>
            <person name="Da Silva C."/>
            <person name="Just J."/>
            <person name="Falentin C."/>
            <person name="Koh C.S."/>
            <person name="Le Clainche I."/>
            <person name="Bernard M."/>
            <person name="Bento P."/>
            <person name="Noel B."/>
            <person name="Labadie K."/>
            <person name="Alberti A."/>
            <person name="Charles M."/>
            <person name="Arnaud D."/>
            <person name="Guo H."/>
            <person name="Daviaud C."/>
            <person name="Alamery S."/>
            <person name="Jabbari K."/>
            <person name="Zhao M."/>
            <person name="Edger P.P."/>
            <person name="Chelaifa H."/>
            <person name="Tack D."/>
            <person name="Lassalle G."/>
            <person name="Mestiri I."/>
            <person name="Schnel N."/>
            <person name="Le Paslier M.C."/>
            <person name="Fan G."/>
            <person name="Renault V."/>
            <person name="Bayer P.E."/>
            <person name="Golicz A.A."/>
            <person name="Manoli S."/>
            <person name="Lee T.H."/>
            <person name="Thi V.H."/>
            <person name="Chalabi S."/>
            <person name="Hu Q."/>
            <person name="Fan C."/>
            <person name="Tollenaere R."/>
            <person name="Lu Y."/>
            <person name="Battail C."/>
            <person name="Shen J."/>
            <person name="Sidebottom C.H."/>
            <person name="Wang X."/>
            <person name="Canaguier A."/>
            <person name="Chauveau A."/>
            <person name="Berard A."/>
            <person name="Deniot G."/>
            <person name="Guan M."/>
            <person name="Liu Z."/>
            <person name="Sun F."/>
            <person name="Lim Y.P."/>
            <person name="Lyons E."/>
            <person name="Town C.D."/>
            <person name="Bancroft I."/>
            <person name="Wang X."/>
            <person name="Meng J."/>
            <person name="Ma J."/>
            <person name="Pires J.C."/>
            <person name="King G.J."/>
            <person name="Brunel D."/>
            <person name="Delourme R."/>
            <person name="Renard M."/>
            <person name="Aury J.M."/>
            <person name="Adams K.L."/>
            <person name="Batley J."/>
            <person name="Snowdon R.J."/>
            <person name="Tost J."/>
            <person name="Edwards D."/>
            <person name="Zhou Y."/>
            <person name="Hua W."/>
            <person name="Sharpe A.G."/>
            <person name="Paterson A.H."/>
            <person name="Guan C."/>
            <person name="Wincker P."/>
        </authorList>
    </citation>
    <scope>NUCLEOTIDE SEQUENCE [LARGE SCALE GENOMIC DNA]</scope>
    <source>
        <strain evidence="11">cv. Darmor-bzh</strain>
    </source>
</reference>
<keyword evidence="5" id="KW-0256">Endoplasmic reticulum</keyword>
<keyword evidence="11" id="KW-1185">Reference proteome</keyword>
<dbReference type="InterPro" id="IPR019150">
    <property type="entry name" value="Vesicle_transport_protein_Use1"/>
</dbReference>
<dbReference type="STRING" id="3708.A0A078JJ30"/>
<dbReference type="Proteomes" id="UP000028999">
    <property type="component" value="Unassembled WGS sequence"/>
</dbReference>
<dbReference type="PaxDb" id="3708-A0A078JJ30"/>
<proteinExistence type="inferred from homology"/>
<evidence type="ECO:0000256" key="8">
    <source>
        <dbReference type="ARBA" id="ARBA00022989"/>
    </source>
</evidence>
<sequence>MVYTHCRAQDLIDKNIKLQDDPTDEMVELARQLKDSSLMISQSVENTKKLLDSMVEDIEQSLASTGYADVRASKIYSESSKTSCFQWLLILAMSP</sequence>
<dbReference type="GO" id="GO:0015031">
    <property type="term" value="P:protein transport"/>
    <property type="evidence" value="ECO:0007669"/>
    <property type="project" value="UniProtKB-KW"/>
</dbReference>